<gene>
    <name evidence="3" type="ORF">DY000_02003761</name>
</gene>
<dbReference type="InterPro" id="IPR058851">
    <property type="entry name" value="CALS1_helical"/>
</dbReference>
<reference evidence="3 4" key="1">
    <citation type="journal article" date="2020" name="BMC Genomics">
        <title>Intraspecific diversification of the crop wild relative Brassica cretica Lam. using demographic model selection.</title>
        <authorList>
            <person name="Kioukis A."/>
            <person name="Michalopoulou V.A."/>
            <person name="Briers L."/>
            <person name="Pirintsos S."/>
            <person name="Studholme D.J."/>
            <person name="Pavlidis P."/>
            <person name="Sarris P.F."/>
        </authorList>
    </citation>
    <scope>NUCLEOTIDE SEQUENCE [LARGE SCALE GENOMIC DNA]</scope>
    <source>
        <strain evidence="4">cv. PFS-1207/04</strain>
    </source>
</reference>
<dbReference type="PANTHER" id="PTHR12741:SF47">
    <property type="entry name" value="CALLOSE SYNTHASE 9"/>
    <property type="match status" value="1"/>
</dbReference>
<keyword evidence="4" id="KW-1185">Reference proteome</keyword>
<evidence type="ECO:0000259" key="2">
    <source>
        <dbReference type="Pfam" id="PF25968"/>
    </source>
</evidence>
<feature type="compositionally biased region" description="Basic and acidic residues" evidence="1">
    <location>
        <begin position="22"/>
        <end position="39"/>
    </location>
</feature>
<evidence type="ECO:0000256" key="1">
    <source>
        <dbReference type="SAM" id="MobiDB-lite"/>
    </source>
</evidence>
<proteinExistence type="predicted"/>
<comment type="caution">
    <text evidence="3">The sequence shown here is derived from an EMBL/GenBank/DDBJ whole genome shotgun (WGS) entry which is preliminary data.</text>
</comment>
<accession>A0ABQ7CBJ1</accession>
<organism evidence="3 4">
    <name type="scientific">Brassica cretica</name>
    <name type="common">Mustard</name>
    <dbReference type="NCBI Taxonomy" id="69181"/>
    <lineage>
        <taxon>Eukaryota</taxon>
        <taxon>Viridiplantae</taxon>
        <taxon>Streptophyta</taxon>
        <taxon>Embryophyta</taxon>
        <taxon>Tracheophyta</taxon>
        <taxon>Spermatophyta</taxon>
        <taxon>Magnoliopsida</taxon>
        <taxon>eudicotyledons</taxon>
        <taxon>Gunneridae</taxon>
        <taxon>Pentapetalae</taxon>
        <taxon>rosids</taxon>
        <taxon>malvids</taxon>
        <taxon>Brassicales</taxon>
        <taxon>Brassicaceae</taxon>
        <taxon>Brassiceae</taxon>
        <taxon>Brassica</taxon>
    </lineage>
</organism>
<sequence>MHPNWPNSLRTRDEEGSGFDEETVRREDEEETVVHRNEQEAMDSGENSSVEADDCEVIVEDMAGYKEESLQTVEKEHLKAHHKSLLLNHYKEHRKKYHTKHHKGVSDKIFGSNSQTIPGAFMRALHVPLTNRTSDPSYQAVDRKNIVDAAHFAPFWNQIIKCLREEDYITEFEMELLMMPKNSDNQLERYLPIGSVATFSSFQQGAFVTLPACVLRLNILLAKEIAAESNSQDEIVEGIARDDYMKYAVKEVYHTLKLVLTETLEAEGRMWVERIYEDIDTSIKNRKIHHNFQLNKLSLVITRVTALLGILVLECAMK</sequence>
<feature type="domain" description="Callose synthase helical" evidence="2">
    <location>
        <begin position="214"/>
        <end position="312"/>
    </location>
</feature>
<evidence type="ECO:0000313" key="4">
    <source>
        <dbReference type="Proteomes" id="UP000266723"/>
    </source>
</evidence>
<evidence type="ECO:0000313" key="3">
    <source>
        <dbReference type="EMBL" id="KAF3549214.1"/>
    </source>
</evidence>
<dbReference type="Pfam" id="PF25968">
    <property type="entry name" value="CALS1"/>
    <property type="match status" value="1"/>
</dbReference>
<name>A0ABQ7CBJ1_BRACR</name>
<protein>
    <recommendedName>
        <fullName evidence="2">Callose synthase helical domain-containing protein</fullName>
    </recommendedName>
</protein>
<dbReference type="Proteomes" id="UP000266723">
    <property type="component" value="Unassembled WGS sequence"/>
</dbReference>
<dbReference type="PANTHER" id="PTHR12741">
    <property type="entry name" value="LYST-INTERACTING PROTEIN LIP5 DOPAMINE RESPONSIVE PROTEIN DRG-1"/>
    <property type="match status" value="1"/>
</dbReference>
<feature type="region of interest" description="Disordered" evidence="1">
    <location>
        <begin position="1"/>
        <end position="52"/>
    </location>
</feature>
<dbReference type="EMBL" id="QGKV02000832">
    <property type="protein sequence ID" value="KAF3549214.1"/>
    <property type="molecule type" value="Genomic_DNA"/>
</dbReference>